<dbReference type="EC" id="1.4.3.-" evidence="8"/>
<feature type="active site" description="Schiff-base intermediate with substrate; via topaquinone" evidence="6">
    <location>
        <position position="316"/>
    </location>
</feature>
<dbReference type="GO" id="GO:0009308">
    <property type="term" value="P:amine metabolic process"/>
    <property type="evidence" value="ECO:0007669"/>
    <property type="project" value="UniProtKB-UniRule"/>
</dbReference>
<dbReference type="Gene3D" id="3.10.450.40">
    <property type="match status" value="1"/>
</dbReference>
<proteinExistence type="inferred from homology"/>
<dbReference type="GO" id="GO:0048038">
    <property type="term" value="F:quinone binding"/>
    <property type="evidence" value="ECO:0007669"/>
    <property type="project" value="InterPro"/>
</dbReference>
<dbReference type="AlphaFoldDB" id="A0A8S3ZDE7"/>
<dbReference type="GO" id="GO:0008131">
    <property type="term" value="F:primary methylamine oxidase activity"/>
    <property type="evidence" value="ECO:0007669"/>
    <property type="project" value="InterPro"/>
</dbReference>
<feature type="domain" description="Copper amine oxidase N3-terminal" evidence="10">
    <location>
        <begin position="31"/>
        <end position="102"/>
    </location>
</feature>
<dbReference type="GO" id="GO:0005886">
    <property type="term" value="C:plasma membrane"/>
    <property type="evidence" value="ECO:0007669"/>
    <property type="project" value="TreeGrafter"/>
</dbReference>
<dbReference type="InterPro" id="IPR036460">
    <property type="entry name" value="Cu_amine_oxidase_C_sf"/>
</dbReference>
<comment type="PTM">
    <text evidence="7 8">Topaquinone (TPQ) is generated by copper-dependent autoxidation of a specific tyrosyl residue.</text>
</comment>
<evidence type="ECO:0000256" key="7">
    <source>
        <dbReference type="PIRSR" id="PIRSR600269-51"/>
    </source>
</evidence>
<evidence type="ECO:0000256" key="6">
    <source>
        <dbReference type="PIRSR" id="PIRSR600269-50"/>
    </source>
</evidence>
<keyword evidence="4 8" id="KW-0560">Oxidoreductase</keyword>
<comment type="cofactor">
    <cofactor evidence="8">
        <name>Cu cation</name>
        <dbReference type="ChEBI" id="CHEBI:23378"/>
    </cofactor>
    <text evidence="8">Contains 1 topaquinone per subunit.</text>
</comment>
<evidence type="ECO:0000256" key="8">
    <source>
        <dbReference type="RuleBase" id="RU000672"/>
    </source>
</evidence>
<feature type="modified residue" description="2',4',5'-topaquinone" evidence="7">
    <location>
        <position position="316"/>
    </location>
</feature>
<protein>
    <recommendedName>
        <fullName evidence="8">Amine oxidase</fullName>
        <ecNumber evidence="8">1.4.3.-</ecNumber>
    </recommendedName>
</protein>
<dbReference type="Gene3D" id="2.70.98.20">
    <property type="entry name" value="Copper amine oxidase, catalytic domain"/>
    <property type="match status" value="1"/>
</dbReference>
<keyword evidence="12" id="KW-1185">Reference proteome</keyword>
<dbReference type="EMBL" id="CAJHNH020002282">
    <property type="protein sequence ID" value="CAG5126198.1"/>
    <property type="molecule type" value="Genomic_DNA"/>
</dbReference>
<feature type="domain" description="Copper amine oxidase catalytic" evidence="9">
    <location>
        <begin position="156"/>
        <end position="565"/>
    </location>
</feature>
<dbReference type="PANTHER" id="PTHR10638:SF20">
    <property type="entry name" value="AMINE OXIDASE"/>
    <property type="match status" value="1"/>
</dbReference>
<dbReference type="PRINTS" id="PR00766">
    <property type="entry name" value="CUDAOXIDASE"/>
</dbReference>
<keyword evidence="5 8" id="KW-0186">Copper</keyword>
<accession>A0A8S3ZDE7</accession>
<evidence type="ECO:0000256" key="1">
    <source>
        <dbReference type="ARBA" id="ARBA00007983"/>
    </source>
</evidence>
<dbReference type="SUPFAM" id="SSF54416">
    <property type="entry name" value="Amine oxidase N-terminal region"/>
    <property type="match status" value="1"/>
</dbReference>
<evidence type="ECO:0000259" key="10">
    <source>
        <dbReference type="Pfam" id="PF02728"/>
    </source>
</evidence>
<name>A0A8S3ZDE7_9EUPU</name>
<dbReference type="InterPro" id="IPR015798">
    <property type="entry name" value="Cu_amine_oxidase_C"/>
</dbReference>
<gene>
    <name evidence="11" type="ORF">CUNI_LOCUS11756</name>
</gene>
<comment type="similarity">
    <text evidence="1 8">Belongs to the copper/topaquinone oxidase family.</text>
</comment>
<comment type="caution">
    <text evidence="11">The sequence shown here is derived from an EMBL/GenBank/DDBJ whole genome shotgun (WGS) entry which is preliminary data.</text>
</comment>
<dbReference type="OrthoDB" id="5379943at2759"/>
<dbReference type="PANTHER" id="PTHR10638">
    <property type="entry name" value="COPPER AMINE OXIDASE"/>
    <property type="match status" value="1"/>
</dbReference>
<dbReference type="Pfam" id="PF01179">
    <property type="entry name" value="Cu_amine_oxid"/>
    <property type="match status" value="1"/>
</dbReference>
<evidence type="ECO:0000259" key="9">
    <source>
        <dbReference type="Pfam" id="PF01179"/>
    </source>
</evidence>
<evidence type="ECO:0000256" key="5">
    <source>
        <dbReference type="ARBA" id="ARBA00023008"/>
    </source>
</evidence>
<reference evidence="11" key="1">
    <citation type="submission" date="2021-04" db="EMBL/GenBank/DDBJ databases">
        <authorList>
            <consortium name="Molecular Ecology Group"/>
        </authorList>
    </citation>
    <scope>NUCLEOTIDE SEQUENCE</scope>
</reference>
<keyword evidence="3 6" id="KW-0801">TPQ</keyword>
<dbReference type="InterPro" id="IPR015802">
    <property type="entry name" value="Cu_amine_oxidase_N3"/>
</dbReference>
<dbReference type="Proteomes" id="UP000678393">
    <property type="component" value="Unassembled WGS sequence"/>
</dbReference>
<dbReference type="SUPFAM" id="SSF49998">
    <property type="entry name" value="Amine oxidase catalytic domain"/>
    <property type="match status" value="1"/>
</dbReference>
<evidence type="ECO:0000313" key="12">
    <source>
        <dbReference type="Proteomes" id="UP000678393"/>
    </source>
</evidence>
<feature type="active site" description="Proton acceptor" evidence="6">
    <location>
        <position position="229"/>
    </location>
</feature>
<dbReference type="InterPro" id="IPR016182">
    <property type="entry name" value="Cu_amine_oxidase_N-reg"/>
</dbReference>
<organism evidence="11 12">
    <name type="scientific">Candidula unifasciata</name>
    <dbReference type="NCBI Taxonomy" id="100452"/>
    <lineage>
        <taxon>Eukaryota</taxon>
        <taxon>Metazoa</taxon>
        <taxon>Spiralia</taxon>
        <taxon>Lophotrochozoa</taxon>
        <taxon>Mollusca</taxon>
        <taxon>Gastropoda</taxon>
        <taxon>Heterobranchia</taxon>
        <taxon>Euthyneura</taxon>
        <taxon>Panpulmonata</taxon>
        <taxon>Eupulmonata</taxon>
        <taxon>Stylommatophora</taxon>
        <taxon>Helicina</taxon>
        <taxon>Helicoidea</taxon>
        <taxon>Geomitridae</taxon>
        <taxon>Candidula</taxon>
    </lineage>
</organism>
<evidence type="ECO:0000256" key="3">
    <source>
        <dbReference type="ARBA" id="ARBA00022772"/>
    </source>
</evidence>
<dbReference type="Pfam" id="PF02728">
    <property type="entry name" value="Cu_amine_oxidN3"/>
    <property type="match status" value="1"/>
</dbReference>
<dbReference type="GO" id="GO:0005507">
    <property type="term" value="F:copper ion binding"/>
    <property type="evidence" value="ECO:0007669"/>
    <property type="project" value="InterPro"/>
</dbReference>
<evidence type="ECO:0000256" key="4">
    <source>
        <dbReference type="ARBA" id="ARBA00023002"/>
    </source>
</evidence>
<evidence type="ECO:0000256" key="2">
    <source>
        <dbReference type="ARBA" id="ARBA00022723"/>
    </source>
</evidence>
<evidence type="ECO:0000313" key="11">
    <source>
        <dbReference type="EMBL" id="CAG5126198.1"/>
    </source>
</evidence>
<keyword evidence="2 8" id="KW-0479">Metal-binding</keyword>
<sequence>MRPFSKYEFKAIYKHILPMVLKKAGRVLQESYNATVFNCGNQCLRFSVTPVSSGFLEKGSRKSWFWFAYDVEFYTLHPLDFQFLVDMSAVDPAHWEVQRVFYANKLFKSLEEFLDMYDKNTINKTRITFPIQPLKDQYSAVYMRGDPVPQTTKPPPQQIQPSGPRYTIEGNLVNYMDWRFNLHISPSVGPQLFDIRYKGERIVYELSMQEIGVLYSGHSPAASMLYFADSAGLFGTRMRGMMPGIDCPEHGSMLDAIVYTSNELGLKTLPNSLCIFEHNPETPLRRHRAYGMSGAFYSALIDHVLVVRMYICIINYDYVFDFVFHNNGAIEVKVSSTGYLASSFHFPEEELYGTRISDNVVAGLHHHLFQFKADIDIKGTSNRYQTWNIGKEAKRDKWADNPSQFHTQNVMVKEDKKTEKEAVYMFDFNHPKHLLFYSNRSSVLGNNPAYRLIHKGLTKTLLPEGDGFEPSMSWGRHQMFVTRHKDDEMTSSSMFAMWDAADPVVNFKTFWDDDESIMDQDIVAWITLGNYHIPQMENVPNTATVGTTQSFFLVPFNYFKEDPSLASRDSVKIMPRDPQRPFEGAVVDRHNMTQFYNCHSQLIDRSLFSNSTFLFS</sequence>
<dbReference type="InterPro" id="IPR000269">
    <property type="entry name" value="Cu_amine_oxidase"/>
</dbReference>